<organism evidence="2 3">
    <name type="scientific">Maridesulfovibrio ferrireducens</name>
    <dbReference type="NCBI Taxonomy" id="246191"/>
    <lineage>
        <taxon>Bacteria</taxon>
        <taxon>Pseudomonadati</taxon>
        <taxon>Thermodesulfobacteriota</taxon>
        <taxon>Desulfovibrionia</taxon>
        <taxon>Desulfovibrionales</taxon>
        <taxon>Desulfovibrionaceae</taxon>
        <taxon>Maridesulfovibrio</taxon>
    </lineage>
</organism>
<accession>A0A1G9CWY2</accession>
<evidence type="ECO:0000313" key="2">
    <source>
        <dbReference type="EMBL" id="SDK55915.1"/>
    </source>
</evidence>
<dbReference type="OrthoDB" id="5447244at2"/>
<dbReference type="RefSeq" id="WP_092158448.1">
    <property type="nucleotide sequence ID" value="NZ_FNGA01000001.1"/>
</dbReference>
<sequence length="439" mass="51474">MDKRDHNKLFNEYELASMLENNINSIKSQVDAIKGKNFLNTPADKIIARLVMKNSLNQLKLYEHLIQAHCPIKCKIDVSDDSLRFTDGRNRQSFIDGIKVRIEIPFSGDERLWQLQPSVFHVGGGPAFRVKKGRIVKDYIHPQHADHDQVKSEFLQNLSEIKKYLHWQDMDIQRYKEAIRETAEEAVAERRAKLQKLEMLRKRPIINMKHRDRSADFSPINVRKKLCCLLGNRNDIKPEPCITENDFINIIKVIRHTGCSCERTPRVFRVHNENELRDIIISTLNTQFEGNTENDIFMKEGKTSISISKNGKSVFVGICKIWSCKKRFMETINQLLNCESWQDCKTTLIIFNKNQKEFAEVLNLAMQMIKTHPNFISFDNEFDENEWHFTMQATNNKSCRISMRVMIFNLYAEETKPCLRLTKQEMDFFRPDTTAPHRS</sequence>
<evidence type="ECO:0000313" key="3">
    <source>
        <dbReference type="Proteomes" id="UP000199053"/>
    </source>
</evidence>
<reference evidence="3" key="1">
    <citation type="submission" date="2016-10" db="EMBL/GenBank/DDBJ databases">
        <authorList>
            <person name="Varghese N."/>
            <person name="Submissions S."/>
        </authorList>
    </citation>
    <scope>NUCLEOTIDE SEQUENCE [LARGE SCALE GENOMIC DNA]</scope>
    <source>
        <strain evidence="3">DSM 16995</strain>
    </source>
</reference>
<name>A0A1G9CWY2_9BACT</name>
<proteinExistence type="predicted"/>
<evidence type="ECO:0000256" key="1">
    <source>
        <dbReference type="SAM" id="Coils"/>
    </source>
</evidence>
<keyword evidence="1" id="KW-0175">Coiled coil</keyword>
<gene>
    <name evidence="2" type="ORF">SAMN05660337_0816</name>
</gene>
<keyword evidence="3" id="KW-1185">Reference proteome</keyword>
<protein>
    <submittedName>
        <fullName evidence="2">Uncharacterized protein</fullName>
    </submittedName>
</protein>
<feature type="coiled-coil region" evidence="1">
    <location>
        <begin position="172"/>
        <end position="203"/>
    </location>
</feature>
<dbReference type="AlphaFoldDB" id="A0A1G9CWY2"/>
<dbReference type="Proteomes" id="UP000199053">
    <property type="component" value="Unassembled WGS sequence"/>
</dbReference>
<dbReference type="EMBL" id="FNGA01000001">
    <property type="protein sequence ID" value="SDK55915.1"/>
    <property type="molecule type" value="Genomic_DNA"/>
</dbReference>
<dbReference type="STRING" id="246191.SAMN05660337_0816"/>